<accession>A0A4R2QYA7</accession>
<sequence>MRQLRNRLGLFAGASMVVLLGAACATGQDQSVEPRAGQASEDHPADGQGGTNQHGADPGGANHGGTDGTNDAGSSDGGEAPSSDGADQEVPAGAKPLPQGQIVDEGPTASADRKQVWVSGNGRTITVVAQEAGCGSATARVTGQQAERVQIRATELVRTAPGMACTMDIRYPKLNVSVDEPLGERTVVIERTKKRVD</sequence>
<evidence type="ECO:0000256" key="2">
    <source>
        <dbReference type="SAM" id="SignalP"/>
    </source>
</evidence>
<gene>
    <name evidence="3" type="ORF">EV191_102412</name>
</gene>
<feature type="region of interest" description="Disordered" evidence="1">
    <location>
        <begin position="30"/>
        <end position="113"/>
    </location>
</feature>
<name>A0A4R2QYA7_9PSEU</name>
<dbReference type="EMBL" id="SLXQ01000002">
    <property type="protein sequence ID" value="TCP55200.1"/>
    <property type="molecule type" value="Genomic_DNA"/>
</dbReference>
<dbReference type="RefSeq" id="WP_132876554.1">
    <property type="nucleotide sequence ID" value="NZ_SLXQ01000002.1"/>
</dbReference>
<comment type="caution">
    <text evidence="3">The sequence shown here is derived from an EMBL/GenBank/DDBJ whole genome shotgun (WGS) entry which is preliminary data.</text>
</comment>
<dbReference type="AlphaFoldDB" id="A0A4R2QYA7"/>
<dbReference type="Proteomes" id="UP000294911">
    <property type="component" value="Unassembled WGS sequence"/>
</dbReference>
<protein>
    <submittedName>
        <fullName evidence="3">Uncharacterized protein</fullName>
    </submittedName>
</protein>
<keyword evidence="4" id="KW-1185">Reference proteome</keyword>
<evidence type="ECO:0000313" key="3">
    <source>
        <dbReference type="EMBL" id="TCP55200.1"/>
    </source>
</evidence>
<dbReference type="OrthoDB" id="3629194at2"/>
<reference evidence="3 4" key="1">
    <citation type="submission" date="2019-03" db="EMBL/GenBank/DDBJ databases">
        <title>Genomic Encyclopedia of Type Strains, Phase IV (KMG-IV): sequencing the most valuable type-strain genomes for metagenomic binning, comparative biology and taxonomic classification.</title>
        <authorList>
            <person name="Goeker M."/>
        </authorList>
    </citation>
    <scope>NUCLEOTIDE SEQUENCE [LARGE SCALE GENOMIC DNA]</scope>
    <source>
        <strain evidence="3 4">DSM 45765</strain>
    </source>
</reference>
<evidence type="ECO:0000313" key="4">
    <source>
        <dbReference type="Proteomes" id="UP000294911"/>
    </source>
</evidence>
<evidence type="ECO:0000256" key="1">
    <source>
        <dbReference type="SAM" id="MobiDB-lite"/>
    </source>
</evidence>
<organism evidence="3 4">
    <name type="scientific">Tamaricihabitans halophyticus</name>
    <dbReference type="NCBI Taxonomy" id="1262583"/>
    <lineage>
        <taxon>Bacteria</taxon>
        <taxon>Bacillati</taxon>
        <taxon>Actinomycetota</taxon>
        <taxon>Actinomycetes</taxon>
        <taxon>Pseudonocardiales</taxon>
        <taxon>Pseudonocardiaceae</taxon>
        <taxon>Tamaricihabitans</taxon>
    </lineage>
</organism>
<feature type="signal peptide" evidence="2">
    <location>
        <begin position="1"/>
        <end position="27"/>
    </location>
</feature>
<proteinExistence type="predicted"/>
<feature type="chain" id="PRO_5039648590" evidence="2">
    <location>
        <begin position="28"/>
        <end position="197"/>
    </location>
</feature>
<dbReference type="PROSITE" id="PS51257">
    <property type="entry name" value="PROKAR_LIPOPROTEIN"/>
    <property type="match status" value="1"/>
</dbReference>
<feature type="compositionally biased region" description="Gly residues" evidence="1">
    <location>
        <begin position="47"/>
        <end position="67"/>
    </location>
</feature>
<keyword evidence="2" id="KW-0732">Signal</keyword>